<dbReference type="EMBL" id="KZ820433">
    <property type="protein sequence ID" value="PWN47438.1"/>
    <property type="molecule type" value="Genomic_DNA"/>
</dbReference>
<organism evidence="1 2">
    <name type="scientific">Violaceomyces palustris</name>
    <dbReference type="NCBI Taxonomy" id="1673888"/>
    <lineage>
        <taxon>Eukaryota</taxon>
        <taxon>Fungi</taxon>
        <taxon>Dikarya</taxon>
        <taxon>Basidiomycota</taxon>
        <taxon>Ustilaginomycotina</taxon>
        <taxon>Ustilaginomycetes</taxon>
        <taxon>Violaceomycetales</taxon>
        <taxon>Violaceomycetaceae</taxon>
        <taxon>Violaceomyces</taxon>
    </lineage>
</organism>
<gene>
    <name evidence="1" type="ORF">IE53DRAFT_413039</name>
</gene>
<sequence>MPVTATQRFEFPPLSLLSKPSSELFALVEPITLSPNDKKSTFQNWGKSFRAIPARVFQPINVTQCAVIVELARRQGVELRPIGRAHSPSDLPFTKGWAIRMEGLEGLLEMDYQTPSVTVLSGTYIENIHEILSSAHPPLAMSNVGSISEQTLGGLISTATHGTGIHFPIISTYIQEITIICALAGGTQILTCSRTQSPELFNATLCGLGSTGLIVSLKLKVEPAFNLKQVAEEAPVDFIFGRKTSYPAVKKRVPEVSAEPDPCNLPNGRQNLGLLLASGKPIPGCSKEYLPRSRSAGPEDVCSAMSDANQDADLLALRDEEEDEETRAAQRRIEEIVESAQHVRIMWFPQAEMCTVLRANRTLEPADPPASLGTKIKQSVINHHLTELLLFLGRYNNALAPRAVRLIHYLTHPAAPSKSQVDAELRRAERKKAQSKAPIVPPRPAFIDEGAKKLFEQGLQGLGGKRIEASSTEELTADGSVSVLSTAPSYSSSSPSAKRETILFDSGVNAPLGSQVAFPQTGPLPEAAGASEDVSPQSEKARRLTREQLTTSFNLGVPEPLSPYHHTSSAIDKSHKIFNVDCLFPQYTDEWAIPYSRTAAALRAMREWLEEEQRSSGGERLHFPVEIRFTDADGIWLSHAQGRKTCYIGVVQYSHDFPSQLTANLIPESMDGSLFLSYIGDDNRPYNMPVRYRSLFAKFENLMRHYAGRPHWAKAHTCSPQELETLYPHWADFKQTRETYDPEGVFLNPYVRRHIVGQIGDQVDSRVFKSRL</sequence>
<evidence type="ECO:0000313" key="2">
    <source>
        <dbReference type="Proteomes" id="UP000245626"/>
    </source>
</evidence>
<reference evidence="1 2" key="1">
    <citation type="journal article" date="2018" name="Mol. Biol. Evol.">
        <title>Broad Genomic Sampling Reveals a Smut Pathogenic Ancestry of the Fungal Clade Ustilaginomycotina.</title>
        <authorList>
            <person name="Kijpornyongpan T."/>
            <person name="Mondo S.J."/>
            <person name="Barry K."/>
            <person name="Sandor L."/>
            <person name="Lee J."/>
            <person name="Lipzen A."/>
            <person name="Pangilinan J."/>
            <person name="LaButti K."/>
            <person name="Hainaut M."/>
            <person name="Henrissat B."/>
            <person name="Grigoriev I.V."/>
            <person name="Spatafora J.W."/>
            <person name="Aime M.C."/>
        </authorList>
    </citation>
    <scope>NUCLEOTIDE SEQUENCE [LARGE SCALE GENOMIC DNA]</scope>
    <source>
        <strain evidence="1 2">SA 807</strain>
    </source>
</reference>
<evidence type="ECO:0000313" key="1">
    <source>
        <dbReference type="EMBL" id="PWN47438.1"/>
    </source>
</evidence>
<accession>A0ACD0NNN5</accession>
<keyword evidence="2" id="KW-1185">Reference proteome</keyword>
<proteinExistence type="predicted"/>
<name>A0ACD0NNN5_9BASI</name>
<dbReference type="Proteomes" id="UP000245626">
    <property type="component" value="Unassembled WGS sequence"/>
</dbReference>
<protein>
    <submittedName>
        <fullName evidence="1">Uncharacterized protein</fullName>
    </submittedName>
</protein>